<sequence>MVKAWYKIVAERKVCYAATNSGQKYDNTNKWKKLTTTQRPKSANPTGLPEHQLLAITGLEPLHLMAQRKCCYDRVVRLRKDSHFYSKSYKAADFDQIIFQWKEAPWDKIINNVEDHNKIKIYTDGSKTEKE</sequence>
<dbReference type="AlphaFoldDB" id="A0AAV4MK39"/>
<dbReference type="Proteomes" id="UP001054945">
    <property type="component" value="Unassembled WGS sequence"/>
</dbReference>
<comment type="caution">
    <text evidence="1">The sequence shown here is derived from an EMBL/GenBank/DDBJ whole genome shotgun (WGS) entry which is preliminary data.</text>
</comment>
<gene>
    <name evidence="1" type="ORF">CEXT_325581</name>
</gene>
<name>A0AAV4MK39_CAEEX</name>
<proteinExistence type="predicted"/>
<accession>A0AAV4MK39</accession>
<evidence type="ECO:0000313" key="2">
    <source>
        <dbReference type="Proteomes" id="UP001054945"/>
    </source>
</evidence>
<organism evidence="1 2">
    <name type="scientific">Caerostris extrusa</name>
    <name type="common">Bark spider</name>
    <name type="synonym">Caerostris bankana</name>
    <dbReference type="NCBI Taxonomy" id="172846"/>
    <lineage>
        <taxon>Eukaryota</taxon>
        <taxon>Metazoa</taxon>
        <taxon>Ecdysozoa</taxon>
        <taxon>Arthropoda</taxon>
        <taxon>Chelicerata</taxon>
        <taxon>Arachnida</taxon>
        <taxon>Araneae</taxon>
        <taxon>Araneomorphae</taxon>
        <taxon>Entelegynae</taxon>
        <taxon>Araneoidea</taxon>
        <taxon>Araneidae</taxon>
        <taxon>Caerostris</taxon>
    </lineage>
</organism>
<dbReference type="EMBL" id="BPLR01019885">
    <property type="protein sequence ID" value="GIX72924.1"/>
    <property type="molecule type" value="Genomic_DNA"/>
</dbReference>
<evidence type="ECO:0000313" key="1">
    <source>
        <dbReference type="EMBL" id="GIX72924.1"/>
    </source>
</evidence>
<keyword evidence="2" id="KW-1185">Reference proteome</keyword>
<reference evidence="1 2" key="1">
    <citation type="submission" date="2021-06" db="EMBL/GenBank/DDBJ databases">
        <title>Caerostris extrusa draft genome.</title>
        <authorList>
            <person name="Kono N."/>
            <person name="Arakawa K."/>
        </authorList>
    </citation>
    <scope>NUCLEOTIDE SEQUENCE [LARGE SCALE GENOMIC DNA]</scope>
</reference>
<protein>
    <submittedName>
        <fullName evidence="1">Uncharacterized protein</fullName>
    </submittedName>
</protein>